<name>A0A5B7HCX0_PORTR</name>
<dbReference type="Proteomes" id="UP000324222">
    <property type="component" value="Unassembled WGS sequence"/>
</dbReference>
<evidence type="ECO:0000313" key="2">
    <source>
        <dbReference type="Proteomes" id="UP000324222"/>
    </source>
</evidence>
<evidence type="ECO:0000313" key="1">
    <source>
        <dbReference type="EMBL" id="MPC70591.1"/>
    </source>
</evidence>
<gene>
    <name evidence="1" type="ORF">E2C01_064845</name>
</gene>
<sequence>MTESPSSLGYLCSAKEKHHTGHNAARMLLTKRFAGNEEESNVATNLETTKAAEHLFICELLSAHKDRLQKFKVYFLN</sequence>
<reference evidence="1 2" key="1">
    <citation type="submission" date="2019-05" db="EMBL/GenBank/DDBJ databases">
        <title>Another draft genome of Portunus trituberculatus and its Hox gene families provides insights of decapod evolution.</title>
        <authorList>
            <person name="Jeong J.-H."/>
            <person name="Song I."/>
            <person name="Kim S."/>
            <person name="Choi T."/>
            <person name="Kim D."/>
            <person name="Ryu S."/>
            <person name="Kim W."/>
        </authorList>
    </citation>
    <scope>NUCLEOTIDE SEQUENCE [LARGE SCALE GENOMIC DNA]</scope>
    <source>
        <tissue evidence="1">Muscle</tissue>
    </source>
</reference>
<comment type="caution">
    <text evidence="1">The sequence shown here is derived from an EMBL/GenBank/DDBJ whole genome shotgun (WGS) entry which is preliminary data.</text>
</comment>
<accession>A0A5B7HCX0</accession>
<protein>
    <submittedName>
        <fullName evidence="1">Uncharacterized protein</fullName>
    </submittedName>
</protein>
<proteinExistence type="predicted"/>
<organism evidence="1 2">
    <name type="scientific">Portunus trituberculatus</name>
    <name type="common">Swimming crab</name>
    <name type="synonym">Neptunus trituberculatus</name>
    <dbReference type="NCBI Taxonomy" id="210409"/>
    <lineage>
        <taxon>Eukaryota</taxon>
        <taxon>Metazoa</taxon>
        <taxon>Ecdysozoa</taxon>
        <taxon>Arthropoda</taxon>
        <taxon>Crustacea</taxon>
        <taxon>Multicrustacea</taxon>
        <taxon>Malacostraca</taxon>
        <taxon>Eumalacostraca</taxon>
        <taxon>Eucarida</taxon>
        <taxon>Decapoda</taxon>
        <taxon>Pleocyemata</taxon>
        <taxon>Brachyura</taxon>
        <taxon>Eubrachyura</taxon>
        <taxon>Portunoidea</taxon>
        <taxon>Portunidae</taxon>
        <taxon>Portuninae</taxon>
        <taxon>Portunus</taxon>
    </lineage>
</organism>
<dbReference type="EMBL" id="VSRR010031398">
    <property type="protein sequence ID" value="MPC70591.1"/>
    <property type="molecule type" value="Genomic_DNA"/>
</dbReference>
<dbReference type="AlphaFoldDB" id="A0A5B7HCX0"/>
<keyword evidence="2" id="KW-1185">Reference proteome</keyword>